<accession>A0A017T398</accession>
<feature type="transmembrane region" description="Helical" evidence="1">
    <location>
        <begin position="67"/>
        <end position="85"/>
    </location>
</feature>
<evidence type="ECO:0000259" key="2">
    <source>
        <dbReference type="Pfam" id="PF14219"/>
    </source>
</evidence>
<feature type="transmembrane region" description="Helical" evidence="1">
    <location>
        <begin position="105"/>
        <end position="124"/>
    </location>
</feature>
<protein>
    <recommendedName>
        <fullName evidence="2">DUF4328 domain-containing protein</fullName>
    </recommendedName>
</protein>
<dbReference type="AlphaFoldDB" id="A0A017T398"/>
<comment type="caution">
    <text evidence="3">The sequence shown here is derived from an EMBL/GenBank/DDBJ whole genome shotgun (WGS) entry which is preliminary data.</text>
</comment>
<sequence length="220" mass="24071">MAPRGFQSPRRLAQISIALLSLVLALDVANIVSYLMQVGLLEQIAAGQSIDQAVGESNDARIEALTLIYNVALLPAAIAFLTWFHRLYSNLRPITDEPVLHSPGWAVGSFFVPFINLVMPYQLMRHAWSHNAPPSERDRAPLLGCWWGAWVLRLVASRVAAVYTEMAGEDIHRLIAMTWLHIASGVISVAAAVLAILVVKRQTDHQIARASSGTVADVFG</sequence>
<name>A0A017T398_9BACT</name>
<dbReference type="eggNOG" id="COG0515">
    <property type="taxonomic scope" value="Bacteria"/>
</dbReference>
<feature type="transmembrane region" description="Helical" evidence="1">
    <location>
        <begin position="12"/>
        <end position="35"/>
    </location>
</feature>
<keyword evidence="1" id="KW-0472">Membrane</keyword>
<proteinExistence type="predicted"/>
<keyword evidence="4" id="KW-1185">Reference proteome</keyword>
<evidence type="ECO:0000256" key="1">
    <source>
        <dbReference type="SAM" id="Phobius"/>
    </source>
</evidence>
<feature type="transmembrane region" description="Helical" evidence="1">
    <location>
        <begin position="145"/>
        <end position="164"/>
    </location>
</feature>
<dbReference type="Proteomes" id="UP000019678">
    <property type="component" value="Unassembled WGS sequence"/>
</dbReference>
<dbReference type="STRING" id="1192034.CAP_5656"/>
<keyword evidence="1" id="KW-1133">Transmembrane helix</keyword>
<dbReference type="OrthoDB" id="5382537at2"/>
<dbReference type="RefSeq" id="WP_156041172.1">
    <property type="nucleotide sequence ID" value="NZ_ASRX01000048.1"/>
</dbReference>
<feature type="domain" description="DUF4328" evidence="2">
    <location>
        <begin position="49"/>
        <end position="203"/>
    </location>
</feature>
<keyword evidence="1" id="KW-0812">Transmembrane</keyword>
<gene>
    <name evidence="3" type="ORF">CAP_5656</name>
</gene>
<dbReference type="Pfam" id="PF14219">
    <property type="entry name" value="DUF4328"/>
    <property type="match status" value="1"/>
</dbReference>
<reference evidence="3 4" key="1">
    <citation type="submission" date="2013-05" db="EMBL/GenBank/DDBJ databases">
        <title>Genome assembly of Chondromyces apiculatus DSM 436.</title>
        <authorList>
            <person name="Sharma G."/>
            <person name="Khatri I."/>
            <person name="Kaur C."/>
            <person name="Mayilraj S."/>
            <person name="Subramanian S."/>
        </authorList>
    </citation>
    <scope>NUCLEOTIDE SEQUENCE [LARGE SCALE GENOMIC DNA]</scope>
    <source>
        <strain evidence="3 4">DSM 436</strain>
    </source>
</reference>
<evidence type="ECO:0000313" key="3">
    <source>
        <dbReference type="EMBL" id="EYF03325.1"/>
    </source>
</evidence>
<dbReference type="InterPro" id="IPR025565">
    <property type="entry name" value="DUF4328"/>
</dbReference>
<feature type="transmembrane region" description="Helical" evidence="1">
    <location>
        <begin position="176"/>
        <end position="199"/>
    </location>
</feature>
<organism evidence="3 4">
    <name type="scientific">Chondromyces apiculatus DSM 436</name>
    <dbReference type="NCBI Taxonomy" id="1192034"/>
    <lineage>
        <taxon>Bacteria</taxon>
        <taxon>Pseudomonadati</taxon>
        <taxon>Myxococcota</taxon>
        <taxon>Polyangia</taxon>
        <taxon>Polyangiales</taxon>
        <taxon>Polyangiaceae</taxon>
        <taxon>Chondromyces</taxon>
    </lineage>
</organism>
<dbReference type="EMBL" id="ASRX01000048">
    <property type="protein sequence ID" value="EYF03325.1"/>
    <property type="molecule type" value="Genomic_DNA"/>
</dbReference>
<evidence type="ECO:0000313" key="4">
    <source>
        <dbReference type="Proteomes" id="UP000019678"/>
    </source>
</evidence>